<reference evidence="7" key="1">
    <citation type="submission" date="2017-01" db="EMBL/GenBank/DDBJ databases">
        <authorList>
            <person name="Varghese N."/>
            <person name="Submissions S."/>
        </authorList>
    </citation>
    <scope>NUCLEOTIDE SEQUENCE [LARGE SCALE GENOMIC DNA]</scope>
    <source>
        <strain evidence="7">DSM 21068</strain>
    </source>
</reference>
<evidence type="ECO:0000313" key="7">
    <source>
        <dbReference type="Proteomes" id="UP000186246"/>
    </source>
</evidence>
<dbReference type="Pfam" id="PF25917">
    <property type="entry name" value="BSH_RND"/>
    <property type="match status" value="1"/>
</dbReference>
<dbReference type="SUPFAM" id="SSF111369">
    <property type="entry name" value="HlyD-like secretion proteins"/>
    <property type="match status" value="1"/>
</dbReference>
<dbReference type="Pfam" id="PF25967">
    <property type="entry name" value="RND-MFP_C"/>
    <property type="match status" value="1"/>
</dbReference>
<dbReference type="InterPro" id="IPR058626">
    <property type="entry name" value="MdtA-like_b-barrel"/>
</dbReference>
<feature type="domain" description="Multidrug resistance protein MdtA-like barrel-sandwich hybrid" evidence="3">
    <location>
        <begin position="60"/>
        <end position="180"/>
    </location>
</feature>
<dbReference type="InterPro" id="IPR058625">
    <property type="entry name" value="MdtA-like_BSH"/>
</dbReference>
<evidence type="ECO:0000259" key="5">
    <source>
        <dbReference type="Pfam" id="PF25967"/>
    </source>
</evidence>
<dbReference type="AlphaFoldDB" id="A0A1N7L915"/>
<organism evidence="6 7">
    <name type="scientific">Chryseobacterium piscicola</name>
    <dbReference type="NCBI Taxonomy" id="551459"/>
    <lineage>
        <taxon>Bacteria</taxon>
        <taxon>Pseudomonadati</taxon>
        <taxon>Bacteroidota</taxon>
        <taxon>Flavobacteriia</taxon>
        <taxon>Flavobacteriales</taxon>
        <taxon>Weeksellaceae</taxon>
        <taxon>Chryseobacterium group</taxon>
        <taxon>Chryseobacterium</taxon>
    </lineage>
</organism>
<dbReference type="GO" id="GO:0005886">
    <property type="term" value="C:plasma membrane"/>
    <property type="evidence" value="ECO:0007669"/>
    <property type="project" value="TreeGrafter"/>
</dbReference>
<dbReference type="GO" id="GO:0030313">
    <property type="term" value="C:cell envelope"/>
    <property type="evidence" value="ECO:0007669"/>
    <property type="project" value="UniProtKB-SubCell"/>
</dbReference>
<dbReference type="PANTHER" id="PTHR30158:SF23">
    <property type="entry name" value="MULTIDRUG RESISTANCE PROTEIN MEXA"/>
    <property type="match status" value="1"/>
</dbReference>
<dbReference type="EMBL" id="FTOJ01000002">
    <property type="protein sequence ID" value="SIS70338.1"/>
    <property type="molecule type" value="Genomic_DNA"/>
</dbReference>
<dbReference type="Gene3D" id="2.40.420.20">
    <property type="match status" value="1"/>
</dbReference>
<protein>
    <submittedName>
        <fullName evidence="6">Membrane fusion protein, multidrug efflux system</fullName>
    </submittedName>
</protein>
<dbReference type="Gene3D" id="2.40.30.170">
    <property type="match status" value="1"/>
</dbReference>
<dbReference type="STRING" id="551459.SAMN05421796_102122"/>
<sequence>MSMVKKSLIYVSLCLSLAATSCHSEKKEENEAATYKITSPLLQDTLINKAYVAQIRSINHIELRAQEKGYIQKVYVDEGQFVQKGQLLFKIQPNLYQADVSKAQAEARYSQIEYQNTKNLADKDIVAPQEKAMAKAKYEKAQAEVATMQTHLQFTEIRAPFSGIVGRFHVRVGSLVDDGDLVTELSDNSKMWVYFNVPEAEYLSQMGSQKNGEKLHVKLQMANGQMFSQDGIVETIESDFDNETGNIAYRATFLNPEKLLRYGQTGNIMISTPFKNALLIPQKATYEELEKKYVYVITKENVVKAREIKVAAELPHIYVVQSGLQKDDKILLEGLRMVSENQKIKTQFTAPEKVLLNLNLYAE</sequence>
<dbReference type="InterPro" id="IPR006143">
    <property type="entry name" value="RND_pump_MFP"/>
</dbReference>
<evidence type="ECO:0000256" key="2">
    <source>
        <dbReference type="ARBA" id="ARBA00009477"/>
    </source>
</evidence>
<evidence type="ECO:0000313" key="6">
    <source>
        <dbReference type="EMBL" id="SIS70338.1"/>
    </source>
</evidence>
<evidence type="ECO:0000259" key="3">
    <source>
        <dbReference type="Pfam" id="PF25917"/>
    </source>
</evidence>
<comment type="similarity">
    <text evidence="2">Belongs to the membrane fusion protein (MFP) (TC 8.A.1) family.</text>
</comment>
<comment type="subcellular location">
    <subcellularLocation>
        <location evidence="1">Cell envelope</location>
    </subcellularLocation>
</comment>
<dbReference type="Pfam" id="PF25944">
    <property type="entry name" value="Beta-barrel_RND"/>
    <property type="match status" value="1"/>
</dbReference>
<gene>
    <name evidence="6" type="ORF">SAMN05421796_102122</name>
</gene>
<proteinExistence type="inferred from homology"/>
<evidence type="ECO:0000259" key="4">
    <source>
        <dbReference type="Pfam" id="PF25944"/>
    </source>
</evidence>
<evidence type="ECO:0000256" key="1">
    <source>
        <dbReference type="ARBA" id="ARBA00004196"/>
    </source>
</evidence>
<feature type="domain" description="Multidrug resistance protein MdtA-like beta-barrel" evidence="4">
    <location>
        <begin position="191"/>
        <end position="271"/>
    </location>
</feature>
<dbReference type="Gene3D" id="2.40.50.100">
    <property type="match status" value="1"/>
</dbReference>
<name>A0A1N7L915_9FLAO</name>
<dbReference type="NCBIfam" id="TIGR01730">
    <property type="entry name" value="RND_mfp"/>
    <property type="match status" value="1"/>
</dbReference>
<dbReference type="PANTHER" id="PTHR30158">
    <property type="entry name" value="ACRA/E-RELATED COMPONENT OF DRUG EFFLUX TRANSPORTER"/>
    <property type="match status" value="1"/>
</dbReference>
<dbReference type="GO" id="GO:0022857">
    <property type="term" value="F:transmembrane transporter activity"/>
    <property type="evidence" value="ECO:0007669"/>
    <property type="project" value="InterPro"/>
</dbReference>
<dbReference type="Proteomes" id="UP000186246">
    <property type="component" value="Unassembled WGS sequence"/>
</dbReference>
<dbReference type="PROSITE" id="PS51257">
    <property type="entry name" value="PROKAR_LIPOPROTEIN"/>
    <property type="match status" value="1"/>
</dbReference>
<accession>A0A1N7L915</accession>
<feature type="domain" description="Multidrug resistance protein MdtA-like C-terminal permuted SH3" evidence="5">
    <location>
        <begin position="276"/>
        <end position="335"/>
    </location>
</feature>
<dbReference type="InterPro" id="IPR058627">
    <property type="entry name" value="MdtA-like_C"/>
</dbReference>
<dbReference type="Gene3D" id="1.10.287.470">
    <property type="entry name" value="Helix hairpin bin"/>
    <property type="match status" value="1"/>
</dbReference>
<dbReference type="GO" id="GO:0046677">
    <property type="term" value="P:response to antibiotic"/>
    <property type="evidence" value="ECO:0007669"/>
    <property type="project" value="TreeGrafter"/>
</dbReference>